<reference evidence="5 6" key="1">
    <citation type="submission" date="2018-07" db="EMBL/GenBank/DDBJ databases">
        <title>Genome assembly of strain KB82.</title>
        <authorList>
            <person name="Kukolya J."/>
            <person name="Horvath B."/>
            <person name="Nagy I."/>
            <person name="Toth A."/>
        </authorList>
    </citation>
    <scope>NUCLEOTIDE SEQUENCE [LARGE SCALE GENOMIC DNA]</scope>
    <source>
        <strain evidence="5 6">Kb82</strain>
    </source>
</reference>
<evidence type="ECO:0000256" key="1">
    <source>
        <dbReference type="ARBA" id="ARBA00023015"/>
    </source>
</evidence>
<feature type="domain" description="HTH araC/xylS-type" evidence="4">
    <location>
        <begin position="180"/>
        <end position="290"/>
    </location>
</feature>
<evidence type="ECO:0000313" key="5">
    <source>
        <dbReference type="EMBL" id="MBE8724569.1"/>
    </source>
</evidence>
<dbReference type="SMART" id="SM00342">
    <property type="entry name" value="HTH_ARAC"/>
    <property type="match status" value="1"/>
</dbReference>
<evidence type="ECO:0000256" key="2">
    <source>
        <dbReference type="ARBA" id="ARBA00023125"/>
    </source>
</evidence>
<gene>
    <name evidence="5" type="ORF">C4F50_06355</name>
</gene>
<accession>A0ABR9TI97</accession>
<evidence type="ECO:0000259" key="4">
    <source>
        <dbReference type="PROSITE" id="PS01124"/>
    </source>
</evidence>
<evidence type="ECO:0000313" key="6">
    <source>
        <dbReference type="Proteomes" id="UP000640614"/>
    </source>
</evidence>
<proteinExistence type="predicted"/>
<dbReference type="Proteomes" id="UP000640614">
    <property type="component" value="Unassembled WGS sequence"/>
</dbReference>
<keyword evidence="2" id="KW-0238">DNA-binding</keyword>
<dbReference type="EMBL" id="PRDM01000001">
    <property type="protein sequence ID" value="MBE8724569.1"/>
    <property type="molecule type" value="Genomic_DNA"/>
</dbReference>
<dbReference type="RefSeq" id="WP_193845551.1">
    <property type="nucleotide sequence ID" value="NZ_PRDM01000001.1"/>
</dbReference>
<dbReference type="InterPro" id="IPR009057">
    <property type="entry name" value="Homeodomain-like_sf"/>
</dbReference>
<dbReference type="SUPFAM" id="SSF46689">
    <property type="entry name" value="Homeodomain-like"/>
    <property type="match status" value="1"/>
</dbReference>
<comment type="caution">
    <text evidence="5">The sequence shown here is derived from an EMBL/GenBank/DDBJ whole genome shotgun (WGS) entry which is preliminary data.</text>
</comment>
<name>A0ABR9TI97_9FLAO</name>
<protein>
    <submittedName>
        <fullName evidence="5">Helix-turn-helix domain-containing protein</fullName>
    </submittedName>
</protein>
<keyword evidence="1" id="KW-0805">Transcription regulation</keyword>
<keyword evidence="3" id="KW-0804">Transcription</keyword>
<dbReference type="Pfam" id="PF12833">
    <property type="entry name" value="HTH_18"/>
    <property type="match status" value="1"/>
</dbReference>
<dbReference type="PANTHER" id="PTHR43280:SF32">
    <property type="entry name" value="TRANSCRIPTIONAL REGULATORY PROTEIN"/>
    <property type="match status" value="1"/>
</dbReference>
<keyword evidence="6" id="KW-1185">Reference proteome</keyword>
<organism evidence="5 6">
    <name type="scientific">Flavobacterium hungaricum</name>
    <dbReference type="NCBI Taxonomy" id="2082725"/>
    <lineage>
        <taxon>Bacteria</taxon>
        <taxon>Pseudomonadati</taxon>
        <taxon>Bacteroidota</taxon>
        <taxon>Flavobacteriia</taxon>
        <taxon>Flavobacteriales</taxon>
        <taxon>Flavobacteriaceae</taxon>
        <taxon>Flavobacterium</taxon>
    </lineage>
</organism>
<sequence length="292" mass="33965">MEEKTVRSVSEFNNELKLKGFKAFQIEDDSNATRIYSRKDFFKICLTTGHSKIHYADKSFDQQGTILFFGNPHIPYSWETISTTYTGYTILFSEEFLKQSERSESLHQSPFFKIGGTPVLRISEEQRLFLNTLFQKMIEEQKSDYTYKDELIRSYIHLIIHESLKLQPSENNNEGRNGTSRIASVFLELLERQFPIESADSPLRMTTAKDYAQNLNIHVNYLNRAVKEITGKSTTSHITERIATEAKALLQHTDWNIAEIAYALGFEYPTYFNNFFKKHTGTNPKSHRKIEV</sequence>
<dbReference type="InterPro" id="IPR018060">
    <property type="entry name" value="HTH_AraC"/>
</dbReference>
<dbReference type="PROSITE" id="PS01124">
    <property type="entry name" value="HTH_ARAC_FAMILY_2"/>
    <property type="match status" value="1"/>
</dbReference>
<dbReference type="PANTHER" id="PTHR43280">
    <property type="entry name" value="ARAC-FAMILY TRANSCRIPTIONAL REGULATOR"/>
    <property type="match status" value="1"/>
</dbReference>
<dbReference type="Gene3D" id="1.10.10.60">
    <property type="entry name" value="Homeodomain-like"/>
    <property type="match status" value="1"/>
</dbReference>
<evidence type="ECO:0000256" key="3">
    <source>
        <dbReference type="ARBA" id="ARBA00023163"/>
    </source>
</evidence>